<reference evidence="1" key="1">
    <citation type="journal article" date="2020" name="mSystems">
        <title>Genome- and Community-Level Interaction Insights into Carbon Utilization and Element Cycling Functions of Hydrothermarchaeota in Hydrothermal Sediment.</title>
        <authorList>
            <person name="Zhou Z."/>
            <person name="Liu Y."/>
            <person name="Xu W."/>
            <person name="Pan J."/>
            <person name="Luo Z.H."/>
            <person name="Li M."/>
        </authorList>
    </citation>
    <scope>NUCLEOTIDE SEQUENCE [LARGE SCALE GENOMIC DNA]</scope>
    <source>
        <strain evidence="1">SpSt-6</strain>
    </source>
</reference>
<dbReference type="Pfam" id="PF09876">
    <property type="entry name" value="DUF2103"/>
    <property type="match status" value="1"/>
</dbReference>
<name>A0A7C4JSD1_9BACT</name>
<dbReference type="EMBL" id="DSZN01000102">
    <property type="protein sequence ID" value="HGQ85916.1"/>
    <property type="molecule type" value="Genomic_DNA"/>
</dbReference>
<organism evidence="1">
    <name type="scientific">Thermodesulfobacterium geofontis</name>
    <dbReference type="NCBI Taxonomy" id="1295609"/>
    <lineage>
        <taxon>Bacteria</taxon>
        <taxon>Pseudomonadati</taxon>
        <taxon>Thermodesulfobacteriota</taxon>
        <taxon>Thermodesulfobacteria</taxon>
        <taxon>Thermodesulfobacteriales</taxon>
        <taxon>Thermodesulfobacteriaceae</taxon>
        <taxon>Thermodesulfobacterium</taxon>
    </lineage>
</organism>
<proteinExistence type="predicted"/>
<evidence type="ECO:0008006" key="2">
    <source>
        <dbReference type="Google" id="ProtNLM"/>
    </source>
</evidence>
<gene>
    <name evidence="1" type="ORF">ENT66_06305</name>
</gene>
<accession>A0A7C4JSD1</accession>
<sequence>MLFLQIKLRMRHRAKSSKIKYEHHMIKGLREFLEKELEPLEYVTAIFPGEIKRTKTPSPGTLRVKFQYLTNTGAKLLAYGSGVVQEIFVVTNEPEKLKEKLAKFSI</sequence>
<protein>
    <recommendedName>
        <fullName evidence="2">Metal-binding protein</fullName>
    </recommendedName>
</protein>
<dbReference type="AlphaFoldDB" id="A0A7C4JSD1"/>
<evidence type="ECO:0000313" key="1">
    <source>
        <dbReference type="EMBL" id="HGQ85916.1"/>
    </source>
</evidence>
<dbReference type="InterPro" id="IPR018664">
    <property type="entry name" value="DUF2103_metal-binding"/>
</dbReference>
<comment type="caution">
    <text evidence="1">The sequence shown here is derived from an EMBL/GenBank/DDBJ whole genome shotgun (WGS) entry which is preliminary data.</text>
</comment>